<dbReference type="EMBL" id="ML145095">
    <property type="protein sequence ID" value="TBU62118.1"/>
    <property type="molecule type" value="Genomic_DNA"/>
</dbReference>
<dbReference type="OrthoDB" id="4093673at2759"/>
<name>A0A4V2K918_9APHY</name>
<evidence type="ECO:0000313" key="2">
    <source>
        <dbReference type="EMBL" id="TBU34441.1"/>
    </source>
</evidence>
<evidence type="ECO:0000313" key="4">
    <source>
        <dbReference type="Proteomes" id="UP000292082"/>
    </source>
</evidence>
<dbReference type="Proteomes" id="UP000292082">
    <property type="component" value="Unassembled WGS sequence"/>
</dbReference>
<evidence type="ECO:0000256" key="1">
    <source>
        <dbReference type="SAM" id="MobiDB-lite"/>
    </source>
</evidence>
<dbReference type="InterPro" id="IPR057394">
    <property type="entry name" value="PIGBOS1"/>
</dbReference>
<organism evidence="3 4">
    <name type="scientific">Dichomitus squalens</name>
    <dbReference type="NCBI Taxonomy" id="114155"/>
    <lineage>
        <taxon>Eukaryota</taxon>
        <taxon>Fungi</taxon>
        <taxon>Dikarya</taxon>
        <taxon>Basidiomycota</taxon>
        <taxon>Agaricomycotina</taxon>
        <taxon>Agaricomycetes</taxon>
        <taxon>Polyporales</taxon>
        <taxon>Polyporaceae</taxon>
        <taxon>Dichomitus</taxon>
    </lineage>
</organism>
<keyword evidence="4" id="KW-1185">Reference proteome</keyword>
<proteinExistence type="predicted"/>
<feature type="region of interest" description="Disordered" evidence="1">
    <location>
        <begin position="33"/>
        <end position="84"/>
    </location>
</feature>
<dbReference type="EMBL" id="ML143388">
    <property type="protein sequence ID" value="TBU34441.1"/>
    <property type="molecule type" value="Genomic_DNA"/>
</dbReference>
<sequence length="84" mass="8628">MSRRAVPFLVAGITGVLSGVYIFKPLFDQHNNSLQDTGRDGPAGAVPAMDTGRPVNVVTTKGNTSTDAADSGGTAKADVSIKHT</sequence>
<dbReference type="Proteomes" id="UP000292957">
    <property type="component" value="Unassembled WGS sequence"/>
</dbReference>
<protein>
    <submittedName>
        <fullName evidence="3">Uncharacterized protein</fullName>
    </submittedName>
</protein>
<evidence type="ECO:0000313" key="3">
    <source>
        <dbReference type="EMBL" id="TBU62118.1"/>
    </source>
</evidence>
<dbReference type="AlphaFoldDB" id="A0A4V2K918"/>
<reference evidence="3 4" key="1">
    <citation type="submission" date="2019-01" db="EMBL/GenBank/DDBJ databases">
        <title>Draft genome sequences of three monokaryotic isolates of the white-rot basidiomycete fungus Dichomitus squalens.</title>
        <authorList>
            <consortium name="DOE Joint Genome Institute"/>
            <person name="Lopez S.C."/>
            <person name="Andreopoulos B."/>
            <person name="Pangilinan J."/>
            <person name="Lipzen A."/>
            <person name="Riley R."/>
            <person name="Ahrendt S."/>
            <person name="Ng V."/>
            <person name="Barry K."/>
            <person name="Daum C."/>
            <person name="Grigoriev I.V."/>
            <person name="Hilden K.S."/>
            <person name="Makela M.R."/>
            <person name="de Vries R.P."/>
        </authorList>
    </citation>
    <scope>NUCLEOTIDE SEQUENCE [LARGE SCALE GENOMIC DNA]</scope>
    <source>
        <strain evidence="3 4">CBS 464.89</strain>
        <strain evidence="2">OM18370.1</strain>
    </source>
</reference>
<feature type="compositionally biased region" description="Polar residues" evidence="1">
    <location>
        <begin position="57"/>
        <end position="68"/>
    </location>
</feature>
<dbReference type="Pfam" id="PF23670">
    <property type="entry name" value="PIGBOS1"/>
    <property type="match status" value="1"/>
</dbReference>
<accession>A0A4V2K918</accession>
<gene>
    <name evidence="3" type="ORF">BD310DRAFT_919639</name>
    <name evidence="2" type="ORF">BD311DRAFT_746167</name>
</gene>